<name>A0A3M6VSC7_9STRA</name>
<reference evidence="1 2" key="1">
    <citation type="submission" date="2018-06" db="EMBL/GenBank/DDBJ databases">
        <title>Comparative genomics of downy mildews reveals potential adaptations to biotrophy.</title>
        <authorList>
            <person name="Fletcher K."/>
            <person name="Klosterman S.J."/>
            <person name="Derevnina L."/>
            <person name="Martin F."/>
            <person name="Koike S."/>
            <person name="Reyes Chin-Wo S."/>
            <person name="Mou B."/>
            <person name="Michelmore R."/>
        </authorList>
    </citation>
    <scope>NUCLEOTIDE SEQUENCE [LARGE SCALE GENOMIC DNA]</scope>
    <source>
        <strain evidence="1 2">R14</strain>
    </source>
</reference>
<dbReference type="Proteomes" id="UP000282087">
    <property type="component" value="Unassembled WGS sequence"/>
</dbReference>
<evidence type="ECO:0000313" key="2">
    <source>
        <dbReference type="Proteomes" id="UP000282087"/>
    </source>
</evidence>
<dbReference type="AlphaFoldDB" id="A0A3M6VSC7"/>
<accession>A0A3M6VSC7</accession>
<dbReference type="EMBL" id="QLLG01000047">
    <property type="protein sequence ID" value="RMX68931.1"/>
    <property type="molecule type" value="Genomic_DNA"/>
</dbReference>
<sequence>MQGQLQQVFDNGRSLAVAWCHDISEKEAYEINKLVKTREAFVKMNSDWIQQLNMYTVLREGCHGNALL</sequence>
<protein>
    <submittedName>
        <fullName evidence="1">Uncharacterized protein</fullName>
    </submittedName>
</protein>
<comment type="caution">
    <text evidence="1">The sequence shown here is derived from an EMBL/GenBank/DDBJ whole genome shotgun (WGS) entry which is preliminary data.</text>
</comment>
<gene>
    <name evidence="1" type="ORF">DD238_002787</name>
</gene>
<evidence type="ECO:0000313" key="1">
    <source>
        <dbReference type="EMBL" id="RMX68931.1"/>
    </source>
</evidence>
<organism evidence="1 2">
    <name type="scientific">Peronospora effusa</name>
    <dbReference type="NCBI Taxonomy" id="542832"/>
    <lineage>
        <taxon>Eukaryota</taxon>
        <taxon>Sar</taxon>
        <taxon>Stramenopiles</taxon>
        <taxon>Oomycota</taxon>
        <taxon>Peronosporomycetes</taxon>
        <taxon>Peronosporales</taxon>
        <taxon>Peronosporaceae</taxon>
        <taxon>Peronospora</taxon>
    </lineage>
</organism>
<keyword evidence="2" id="KW-1185">Reference proteome</keyword>
<proteinExistence type="predicted"/>